<feature type="compositionally biased region" description="Polar residues" evidence="4">
    <location>
        <begin position="225"/>
        <end position="239"/>
    </location>
</feature>
<evidence type="ECO:0000256" key="3">
    <source>
        <dbReference type="ARBA" id="ARBA00023274"/>
    </source>
</evidence>
<dbReference type="CDD" id="cd04465">
    <property type="entry name" value="S1_RPS1_repeat_ec2_hs2"/>
    <property type="match status" value="1"/>
</dbReference>
<evidence type="ECO:0000313" key="6">
    <source>
        <dbReference type="EMBL" id="GAA0655833.1"/>
    </source>
</evidence>
<feature type="domain" description="S1 motif" evidence="5">
    <location>
        <begin position="876"/>
        <end position="941"/>
    </location>
</feature>
<organism evidence="6 7">
    <name type="scientific">Streptomyces thermocarboxydovorans</name>
    <dbReference type="NCBI Taxonomy" id="59298"/>
    <lineage>
        <taxon>Bacteria</taxon>
        <taxon>Bacillati</taxon>
        <taxon>Actinomycetota</taxon>
        <taxon>Actinomycetes</taxon>
        <taxon>Kitasatosporales</taxon>
        <taxon>Streptomycetaceae</taxon>
        <taxon>Streptomyces</taxon>
    </lineage>
</organism>
<dbReference type="PANTHER" id="PTHR10724:SF7">
    <property type="entry name" value="SMALL RIBOSOMAL SUBUNIT PROTEIN BS1C"/>
    <property type="match status" value="1"/>
</dbReference>
<evidence type="ECO:0000256" key="1">
    <source>
        <dbReference type="ARBA" id="ARBA00006767"/>
    </source>
</evidence>
<dbReference type="SMART" id="SM00316">
    <property type="entry name" value="S1"/>
    <property type="match status" value="4"/>
</dbReference>
<feature type="domain" description="S1 motif" evidence="5">
    <location>
        <begin position="960"/>
        <end position="1032"/>
    </location>
</feature>
<dbReference type="InterPro" id="IPR011990">
    <property type="entry name" value="TPR-like_helical_dom_sf"/>
</dbReference>
<dbReference type="InterPro" id="IPR050437">
    <property type="entry name" value="Ribos_protein_bS1-like"/>
</dbReference>
<dbReference type="InterPro" id="IPR012340">
    <property type="entry name" value="NA-bd_OB-fold"/>
</dbReference>
<accession>A0ABN1HK53</accession>
<dbReference type="RefSeq" id="WP_344003184.1">
    <property type="nucleotide sequence ID" value="NZ_BAAAGU010000039.1"/>
</dbReference>
<protein>
    <recommendedName>
        <fullName evidence="5">S1 motif domain-containing protein</fullName>
    </recommendedName>
</protein>
<evidence type="ECO:0000256" key="4">
    <source>
        <dbReference type="SAM" id="MobiDB-lite"/>
    </source>
</evidence>
<keyword evidence="3" id="KW-0687">Ribonucleoprotein</keyword>
<dbReference type="PRINTS" id="PR00681">
    <property type="entry name" value="RIBOSOMALS1"/>
</dbReference>
<feature type="domain" description="S1 motif" evidence="5">
    <location>
        <begin position="793"/>
        <end position="858"/>
    </location>
</feature>
<keyword evidence="2" id="KW-0689">Ribosomal protein</keyword>
<feature type="compositionally biased region" description="Low complexity" evidence="4">
    <location>
        <begin position="240"/>
        <end position="251"/>
    </location>
</feature>
<dbReference type="InterPro" id="IPR035104">
    <property type="entry name" value="Ribosomal_protein_S1-like"/>
</dbReference>
<dbReference type="SUPFAM" id="SSF50249">
    <property type="entry name" value="Nucleic acid-binding proteins"/>
    <property type="match status" value="4"/>
</dbReference>
<dbReference type="InterPro" id="IPR009003">
    <property type="entry name" value="Peptidase_S1_PA"/>
</dbReference>
<proteinExistence type="inferred from homology"/>
<dbReference type="PROSITE" id="PS50126">
    <property type="entry name" value="S1"/>
    <property type="match status" value="3"/>
</dbReference>
<name>A0ABN1HK53_9ACTN</name>
<sequence>MAHDDYWVAVSREGALLGGGFFVTGSHVLTSAACVPGLEVRDPVDVYTARGLQLSAMVYELAQDVGLALISVLSDPGADHGAPQADSAAKGDPWYAPYRPGPARAALRGTVDAVVADTRGGRPLCLVQLAGDQPLDDCEGYAGGPVERRTAGHEPAVFGILLDAEASGRLSGAGEGTLTAGMLSSAFKLFEKLSADYLMGLLTEGLPTAPASDGAPGTGIARASDTMSAPDTVSAPHTVSASVSAPESAAAPAPPDPAGPLRERQLKVREVFETGRFVAREMDALAADVPHLARDLEPYYMRLASEVCDEASVSCGESRTVIDSFGAAARCAEEALRDPGGLRFAHVPSLVAFVSGLRTGGDGGPAWDADELAQGVRLDRLLWELGLREEANRLFDVLAERVQGAPEGAAHALELHNSLAVMAMVLGVPHRARHLLRTVTADAAGLLGTITWINRAVVELSLGDTGSARIASLVARARLAALDAERSAEPDEVLATVELRLAVLDGHRAAGGGDRLPAQPEPVAAGVDAHLGQLAHRATTFVREAGEDDPRAFLSVAGFALARIAAALRTQDLEALTTSVHVLEVASQRLSAMLGADHPQVLGVRADLAAVQVESARVTRSADRLERALLRLASVSERLDARLGPEHPRSVAALTNLVTAQVESVRATGEAERAVRAERTADELAEQARRAERRLGERHPVTRLMRASSQTCRRIASRGDAPWNSGSTLLMTLTEAPHGWATDTGAYRSFDEAVERLSTRGTARAFGGPLVPGHTATRMRMLLGVGRAAPTAGQIVPGAVAAFRPEGVVLSLDHGTGFVPASELSLRGGACRLAAGQHVEAMTLGRRDAEGRAVMSVRRARTERAWDRLAHLEGTGGEVSGTVIEAVRGGLVVDVGLRAFLPAGLADCGQGAGLGDVVGAELTARIGELDRRRGLVVLTRREQAEQVPTRGRRDRVPVRGRPLWTVRAVKVSPQGVLVEEADAPNRRGLILRRELSWLHVEDPAEFAGVGEMLRVRVVGRDSGTGLWLLSLRAAHDDPWRAFTTVHRPGEIIEATVVKALPDGALVRVEDGIDAPVRRRSAPGDREGTARDGVMTPDERVFVALTGIGHDHQRLYFSFEEADAVGVEEGEPNPARYGMAAYCDSRGELMLPDGYDEKAGVWLPGHEDQREYWEGMFTEMTERCLRHRAWVAERRRRRTSGT</sequence>
<evidence type="ECO:0000313" key="7">
    <source>
        <dbReference type="Proteomes" id="UP001500724"/>
    </source>
</evidence>
<dbReference type="Proteomes" id="UP001500724">
    <property type="component" value="Unassembled WGS sequence"/>
</dbReference>
<keyword evidence="7" id="KW-1185">Reference proteome</keyword>
<dbReference type="CDD" id="cd00164">
    <property type="entry name" value="S1_like"/>
    <property type="match status" value="1"/>
</dbReference>
<dbReference type="InterPro" id="IPR003029">
    <property type="entry name" value="S1_domain"/>
</dbReference>
<gene>
    <name evidence="6" type="ORF">GCM10009535_38440</name>
</gene>
<evidence type="ECO:0000256" key="2">
    <source>
        <dbReference type="ARBA" id="ARBA00022980"/>
    </source>
</evidence>
<evidence type="ECO:0000259" key="5">
    <source>
        <dbReference type="PROSITE" id="PS50126"/>
    </source>
</evidence>
<dbReference type="SUPFAM" id="SSF50494">
    <property type="entry name" value="Trypsin-like serine proteases"/>
    <property type="match status" value="1"/>
</dbReference>
<feature type="region of interest" description="Disordered" evidence="4">
    <location>
        <begin position="208"/>
        <end position="263"/>
    </location>
</feature>
<dbReference type="EMBL" id="BAAAGU010000039">
    <property type="protein sequence ID" value="GAA0655833.1"/>
    <property type="molecule type" value="Genomic_DNA"/>
</dbReference>
<comment type="similarity">
    <text evidence="1">Belongs to the bacterial ribosomal protein bS1 family.</text>
</comment>
<comment type="caution">
    <text evidence="6">The sequence shown here is derived from an EMBL/GenBank/DDBJ whole genome shotgun (WGS) entry which is preliminary data.</text>
</comment>
<dbReference type="Gene3D" id="1.25.40.10">
    <property type="entry name" value="Tetratricopeptide repeat domain"/>
    <property type="match status" value="1"/>
</dbReference>
<reference evidence="6 7" key="1">
    <citation type="journal article" date="2019" name="Int. J. Syst. Evol. Microbiol.">
        <title>The Global Catalogue of Microorganisms (GCM) 10K type strain sequencing project: providing services to taxonomists for standard genome sequencing and annotation.</title>
        <authorList>
            <consortium name="The Broad Institute Genomics Platform"/>
            <consortium name="The Broad Institute Genome Sequencing Center for Infectious Disease"/>
            <person name="Wu L."/>
            <person name="Ma J."/>
        </authorList>
    </citation>
    <scope>NUCLEOTIDE SEQUENCE [LARGE SCALE GENOMIC DNA]</scope>
    <source>
        <strain evidence="6 7">JCM 10367</strain>
    </source>
</reference>
<dbReference type="PANTHER" id="PTHR10724">
    <property type="entry name" value="30S RIBOSOMAL PROTEIN S1"/>
    <property type="match status" value="1"/>
</dbReference>
<dbReference type="Gene3D" id="2.40.50.140">
    <property type="entry name" value="Nucleic acid-binding proteins"/>
    <property type="match status" value="3"/>
</dbReference>